<dbReference type="InterPro" id="IPR037053">
    <property type="entry name" value="Phage_tail_collar_dom_sf"/>
</dbReference>
<reference evidence="3" key="1">
    <citation type="submission" date="2016-10" db="EMBL/GenBank/DDBJ databases">
        <authorList>
            <person name="Varghese N."/>
            <person name="Submissions S."/>
        </authorList>
    </citation>
    <scope>NUCLEOTIDE SEQUENCE [LARGE SCALE GENOMIC DNA]</scope>
    <source>
        <strain evidence="3">DSM 23925</strain>
    </source>
</reference>
<evidence type="ECO:0000313" key="2">
    <source>
        <dbReference type="EMBL" id="SFN42196.1"/>
    </source>
</evidence>
<dbReference type="RefSeq" id="WP_092205905.1">
    <property type="nucleotide sequence ID" value="NZ_FOVN01000001.1"/>
</dbReference>
<protein>
    <submittedName>
        <fullName evidence="2">Microcystin-dependent protein</fullName>
    </submittedName>
</protein>
<evidence type="ECO:0000313" key="3">
    <source>
        <dbReference type="Proteomes" id="UP000198705"/>
    </source>
</evidence>
<evidence type="ECO:0000259" key="1">
    <source>
        <dbReference type="Pfam" id="PF07484"/>
    </source>
</evidence>
<dbReference type="Pfam" id="PF07484">
    <property type="entry name" value="Collar"/>
    <property type="match status" value="1"/>
</dbReference>
<proteinExistence type="predicted"/>
<name>A0A1I4YVW4_9FLAO</name>
<dbReference type="Proteomes" id="UP000198705">
    <property type="component" value="Unassembled WGS sequence"/>
</dbReference>
<keyword evidence="3" id="KW-1185">Reference proteome</keyword>
<dbReference type="AlphaFoldDB" id="A0A1I4YVW4"/>
<gene>
    <name evidence="2" type="ORF">SAMN04487989_101329</name>
</gene>
<dbReference type="SUPFAM" id="SSF88874">
    <property type="entry name" value="Receptor-binding domain of short tail fibre protein gp12"/>
    <property type="match status" value="1"/>
</dbReference>
<organism evidence="2 3">
    <name type="scientific">Bizionia echini</name>
    <dbReference type="NCBI Taxonomy" id="649333"/>
    <lineage>
        <taxon>Bacteria</taxon>
        <taxon>Pseudomonadati</taxon>
        <taxon>Bacteroidota</taxon>
        <taxon>Flavobacteriia</taxon>
        <taxon>Flavobacteriales</taxon>
        <taxon>Flavobacteriaceae</taxon>
        <taxon>Bizionia</taxon>
    </lineage>
</organism>
<sequence>MESFLAQIIMFAGNFAPRGWAYCNGQLLSINQYSALYSLLGNTYGGDGRTTFALPDLRGRLPKGMGQGAGLQNVTLGALGGKELVTLSVQNMPSHSHDGSGLSLVLACNEDDGDTNEPTGKNIGISESGTPYNTSANDAAFGNGTVSGSTGLQGNNQSFDVQNPFVGINYIISLEGIFPSRN</sequence>
<dbReference type="EMBL" id="FOVN01000001">
    <property type="protein sequence ID" value="SFN42196.1"/>
    <property type="molecule type" value="Genomic_DNA"/>
</dbReference>
<feature type="domain" description="Phage tail collar" evidence="1">
    <location>
        <begin position="7"/>
        <end position="62"/>
    </location>
</feature>
<accession>A0A1I4YVW4</accession>
<dbReference type="Gene3D" id="3.90.1340.10">
    <property type="entry name" value="Phage tail collar domain"/>
    <property type="match status" value="1"/>
</dbReference>
<dbReference type="OrthoDB" id="9810174at2"/>
<dbReference type="STRING" id="649333.SAMN04487989_101329"/>
<dbReference type="InterPro" id="IPR011083">
    <property type="entry name" value="Phage_tail_collar_dom"/>
</dbReference>